<dbReference type="KEGG" id="sxi:SXIM_42850"/>
<dbReference type="SUPFAM" id="SSF55031">
    <property type="entry name" value="Bacterial exopeptidase dimerisation domain"/>
    <property type="match status" value="1"/>
</dbReference>
<protein>
    <submittedName>
        <fullName evidence="3">Amidohydrolase</fullName>
    </submittedName>
</protein>
<dbReference type="PANTHER" id="PTHR11014">
    <property type="entry name" value="PEPTIDASE M20 FAMILY MEMBER"/>
    <property type="match status" value="1"/>
</dbReference>
<dbReference type="Pfam" id="PF07687">
    <property type="entry name" value="M20_dimer"/>
    <property type="match status" value="1"/>
</dbReference>
<dbReference type="InterPro" id="IPR036264">
    <property type="entry name" value="Bact_exopeptidase_dim_dom"/>
</dbReference>
<dbReference type="NCBIfam" id="TIGR01891">
    <property type="entry name" value="amidohydrolases"/>
    <property type="match status" value="1"/>
</dbReference>
<dbReference type="SUPFAM" id="SSF53187">
    <property type="entry name" value="Zn-dependent exopeptidases"/>
    <property type="match status" value="1"/>
</dbReference>
<organism evidence="3 4">
    <name type="scientific">Streptomyces xiamenensis</name>
    <dbReference type="NCBI Taxonomy" id="408015"/>
    <lineage>
        <taxon>Bacteria</taxon>
        <taxon>Bacillati</taxon>
        <taxon>Actinomycetota</taxon>
        <taxon>Actinomycetes</taxon>
        <taxon>Kitasatosporales</taxon>
        <taxon>Streptomycetaceae</taxon>
        <taxon>Streptomyces</taxon>
    </lineage>
</organism>
<dbReference type="RefSeq" id="WP_046724894.1">
    <property type="nucleotide sequence ID" value="NZ_CP009922.3"/>
</dbReference>
<evidence type="ECO:0000259" key="2">
    <source>
        <dbReference type="Pfam" id="PF07687"/>
    </source>
</evidence>
<dbReference type="Gene3D" id="3.30.70.360">
    <property type="match status" value="1"/>
</dbReference>
<dbReference type="STRING" id="408015.SXIM_42850"/>
<dbReference type="HOGENOM" id="CLU_023257_6_0_11"/>
<feature type="region of interest" description="Disordered" evidence="1">
    <location>
        <begin position="294"/>
        <end position="313"/>
    </location>
</feature>
<dbReference type="InterPro" id="IPR011650">
    <property type="entry name" value="Peptidase_M20_dimer"/>
</dbReference>
<name>A0A0F7FZR5_9ACTN</name>
<dbReference type="GO" id="GO:0016787">
    <property type="term" value="F:hydrolase activity"/>
    <property type="evidence" value="ECO:0007669"/>
    <property type="project" value="UniProtKB-KW"/>
</dbReference>
<evidence type="ECO:0000313" key="3">
    <source>
        <dbReference type="EMBL" id="AKG45669.1"/>
    </source>
</evidence>
<reference evidence="3" key="1">
    <citation type="submission" date="2019-08" db="EMBL/GenBank/DDBJ databases">
        <title>Complete genome sequence of a mangrove-derived Streptomyces xiamenensis.</title>
        <authorList>
            <person name="Xu J."/>
        </authorList>
    </citation>
    <scope>NUCLEOTIDE SEQUENCE</scope>
    <source>
        <strain evidence="3">318</strain>
    </source>
</reference>
<gene>
    <name evidence="3" type="ORF">SXIM_42850</name>
</gene>
<keyword evidence="4" id="KW-1185">Reference proteome</keyword>
<dbReference type="AlphaFoldDB" id="A0A0F7FZR5"/>
<evidence type="ECO:0000256" key="1">
    <source>
        <dbReference type="SAM" id="MobiDB-lite"/>
    </source>
</evidence>
<dbReference type="Proteomes" id="UP000034034">
    <property type="component" value="Chromosome"/>
</dbReference>
<evidence type="ECO:0000313" key="4">
    <source>
        <dbReference type="Proteomes" id="UP000034034"/>
    </source>
</evidence>
<dbReference type="EMBL" id="CP009922">
    <property type="protein sequence ID" value="AKG45669.1"/>
    <property type="molecule type" value="Genomic_DNA"/>
</dbReference>
<dbReference type="PATRIC" id="fig|408015.6.peg.4338"/>
<dbReference type="PANTHER" id="PTHR11014:SF63">
    <property type="entry name" value="METALLOPEPTIDASE, PUTATIVE (AFU_ORTHOLOGUE AFUA_6G09600)-RELATED"/>
    <property type="match status" value="1"/>
</dbReference>
<accession>A0A0F7FZR5</accession>
<dbReference type="InterPro" id="IPR002933">
    <property type="entry name" value="Peptidase_M20"/>
</dbReference>
<dbReference type="Gene3D" id="3.40.630.10">
    <property type="entry name" value="Zn peptidases"/>
    <property type="match status" value="1"/>
</dbReference>
<feature type="domain" description="Peptidase M20 dimerisation" evidence="2">
    <location>
        <begin position="197"/>
        <end position="294"/>
    </location>
</feature>
<proteinExistence type="predicted"/>
<sequence>MIDAPLSEEGAAVAVPPTVAPDVLRPALELYLALHSHPELSGAEHRTAALFANWLAEDGYAVTQGIGGHGVAGVLRRGAGPVVMLRAELDALPVTEETGLKYASTVPGVMHACGHDLHLAALAGAARTLARTDWRGGTAVIVGQPAEETLTGARDMLADGLYDRIGGPPDAVLAQHAAPFPAGHLAHAAPGAPVLAGSVTLDAVLHGLGGHAGAPQLTVDPVLTAAAAVLRLQGIVAREIAPAEQAVLTVGRLRAGDRANVVPDRAELGISLRAFGEPVLERMTAAVRRVLRAESEASGAPRPPDLTETSRSPVLAPDAGLTAALRAAHGELFGESRVSGLPPGTATEDFPWFGPAGAGAGLHGGRDIRSAYWMLGTVGAARWRAALAPAGGTDQPVAPPPNHSPRFAPDVRTALPTGIGAMTGAFRCALRYSRETVGGIEQHVP</sequence>
<dbReference type="Pfam" id="PF01546">
    <property type="entry name" value="Peptidase_M20"/>
    <property type="match status" value="1"/>
</dbReference>
<dbReference type="InterPro" id="IPR017439">
    <property type="entry name" value="Amidohydrolase"/>
</dbReference>